<dbReference type="AlphaFoldDB" id="A0AAP5LNG8"/>
<evidence type="ECO:0000313" key="2">
    <source>
        <dbReference type="EMBL" id="MDR6723635.1"/>
    </source>
</evidence>
<proteinExistence type="predicted"/>
<gene>
    <name evidence="2" type="ORF">J2W91_002097</name>
</gene>
<dbReference type="Pfam" id="PF01636">
    <property type="entry name" value="APH"/>
    <property type="match status" value="1"/>
</dbReference>
<comment type="caution">
    <text evidence="2">The sequence shown here is derived from an EMBL/GenBank/DDBJ whole genome shotgun (WGS) entry which is preliminary data.</text>
</comment>
<dbReference type="Proteomes" id="UP001254832">
    <property type="component" value="Unassembled WGS sequence"/>
</dbReference>
<dbReference type="GO" id="GO:0016301">
    <property type="term" value="F:kinase activity"/>
    <property type="evidence" value="ECO:0007669"/>
    <property type="project" value="UniProtKB-KW"/>
</dbReference>
<reference evidence="2" key="1">
    <citation type="submission" date="2023-07" db="EMBL/GenBank/DDBJ databases">
        <title>Sorghum-associated microbial communities from plants grown in Nebraska, USA.</title>
        <authorList>
            <person name="Schachtman D."/>
        </authorList>
    </citation>
    <scope>NUCLEOTIDE SEQUENCE</scope>
    <source>
        <strain evidence="2">BE80</strain>
    </source>
</reference>
<dbReference type="SUPFAM" id="SSF56112">
    <property type="entry name" value="Protein kinase-like (PK-like)"/>
    <property type="match status" value="1"/>
</dbReference>
<dbReference type="Gene3D" id="3.90.1200.10">
    <property type="match status" value="1"/>
</dbReference>
<feature type="domain" description="Aminoglycoside phosphotransferase" evidence="1">
    <location>
        <begin position="24"/>
        <end position="265"/>
    </location>
</feature>
<dbReference type="RefSeq" id="WP_310139036.1">
    <property type="nucleotide sequence ID" value="NZ_JAVDTR010000005.1"/>
</dbReference>
<name>A0AAP5LNG8_PAEAM</name>
<keyword evidence="2" id="KW-0808">Transferase</keyword>
<dbReference type="InterPro" id="IPR002575">
    <property type="entry name" value="Aminoglycoside_PTrfase"/>
</dbReference>
<dbReference type="InterPro" id="IPR011009">
    <property type="entry name" value="Kinase-like_dom_sf"/>
</dbReference>
<evidence type="ECO:0000313" key="3">
    <source>
        <dbReference type="Proteomes" id="UP001254832"/>
    </source>
</evidence>
<organism evidence="2 3">
    <name type="scientific">Paenibacillus amylolyticus</name>
    <dbReference type="NCBI Taxonomy" id="1451"/>
    <lineage>
        <taxon>Bacteria</taxon>
        <taxon>Bacillati</taxon>
        <taxon>Bacillota</taxon>
        <taxon>Bacilli</taxon>
        <taxon>Bacillales</taxon>
        <taxon>Paenibacillaceae</taxon>
        <taxon>Paenibacillus</taxon>
    </lineage>
</organism>
<accession>A0AAP5LNG8</accession>
<evidence type="ECO:0000259" key="1">
    <source>
        <dbReference type="Pfam" id="PF01636"/>
    </source>
</evidence>
<dbReference type="EMBL" id="JAVDTR010000005">
    <property type="protein sequence ID" value="MDR6723635.1"/>
    <property type="molecule type" value="Genomic_DNA"/>
</dbReference>
<sequence>MTNEQLMLLLNNYDVDRPELTFLRHNENRTYRVQDSAGKQYLLRIHDPFVQEMKGLQHTEAGVLAELDMLEQWGQWYQDEVQKPVRNQSGQLVTTFEGDGYKLNASLLTWMEGRDLTKEDTQDAEVIKKLGTHMSELHSFFSQYNPVGMEARPSQGKAYNERMAQVIYSGVPQGLFTFADAVIIDDTLRLINSRLSDEGENEGPDLIHGDVGLGNAILTANGDLRFIDFGFYGKGYAQTDVAMGALMLPSDRRDAFLEAYYGGKGCSENELLQLEGFMLAAIIGFYVFQFGNEKMHDWMRERMPILCAERCKPFLRGERILYQ</sequence>
<protein>
    <submittedName>
        <fullName evidence="2">Ser/Thr protein kinase RdoA (MazF antagonist)</fullName>
    </submittedName>
</protein>
<keyword evidence="2" id="KW-0418">Kinase</keyword>